<feature type="domain" description="Peroxisomal multifunctional enzyme type 2-like N-terminal" evidence="2">
    <location>
        <begin position="19"/>
        <end position="145"/>
    </location>
</feature>
<dbReference type="GO" id="GO:0044594">
    <property type="term" value="F:17-beta-hydroxysteroid dehydrogenase (NAD+) activity"/>
    <property type="evidence" value="ECO:0007669"/>
    <property type="project" value="TreeGrafter"/>
</dbReference>
<evidence type="ECO:0000313" key="3">
    <source>
        <dbReference type="EMBL" id="SSW64242.1"/>
    </source>
</evidence>
<evidence type="ECO:0000259" key="1">
    <source>
        <dbReference type="Pfam" id="PF01575"/>
    </source>
</evidence>
<sequence>MPIDREQLLNWTIPEVRHTYTERDTMLYALGLGVGDDPQSPQTLRFAYERDLRALPTMAVVLGYAGLWMRDPALGLQWHKMLHGEQGMALYRPLPTSGTVIGRTRVTEVYDRGPEKGAVVHSRRDVVDAATDELLCSLFVTSMLRADGGFGGPPPPARPGAAMPGRAPDYVRDQAILPQAAFIYRLSGDYNPLHVDPRLAAEAGFQAPILHGLCTFGMAGRALLDAACGNEPQRLQSMDVRFSAPVYPGETLRTEIWIDRGAAVFRSSALERGAVVLNNGSATVGA</sequence>
<evidence type="ECO:0000313" key="4">
    <source>
        <dbReference type="Proteomes" id="UP000289465"/>
    </source>
</evidence>
<dbReference type="Gene3D" id="3.10.129.10">
    <property type="entry name" value="Hotdog Thioesterase"/>
    <property type="match status" value="2"/>
</dbReference>
<dbReference type="PANTHER" id="PTHR13078:SF56">
    <property type="entry name" value="PEROXISOMAL MULTIFUNCTIONAL ENZYME TYPE 2"/>
    <property type="match status" value="1"/>
</dbReference>
<dbReference type="Pfam" id="PF01575">
    <property type="entry name" value="MaoC_dehydratas"/>
    <property type="match status" value="1"/>
</dbReference>
<dbReference type="SUPFAM" id="SSF54637">
    <property type="entry name" value="Thioesterase/thiol ester dehydrase-isomerase"/>
    <property type="match status" value="2"/>
</dbReference>
<dbReference type="RefSeq" id="WP_129239620.1">
    <property type="nucleotide sequence ID" value="NZ_UFQC01000004.1"/>
</dbReference>
<dbReference type="GO" id="GO:0006635">
    <property type="term" value="P:fatty acid beta-oxidation"/>
    <property type="evidence" value="ECO:0007669"/>
    <property type="project" value="TreeGrafter"/>
</dbReference>
<dbReference type="GO" id="GO:0003857">
    <property type="term" value="F:(3S)-3-hydroxyacyl-CoA dehydrogenase (NAD+) activity"/>
    <property type="evidence" value="ECO:0007669"/>
    <property type="project" value="TreeGrafter"/>
</dbReference>
<protein>
    <submittedName>
        <fullName evidence="3">(R)-specific enoyl-CoA hydratase</fullName>
        <ecNumber evidence="3">4.2.1.119</ecNumber>
    </submittedName>
</protein>
<dbReference type="Pfam" id="PF22622">
    <property type="entry name" value="MFE-2_hydrat-2_N"/>
    <property type="match status" value="1"/>
</dbReference>
<dbReference type="Proteomes" id="UP000289465">
    <property type="component" value="Unassembled WGS sequence"/>
</dbReference>
<gene>
    <name evidence="3" type="primary">phaJ_1</name>
    <name evidence="3" type="ORF">AVE30378_00941</name>
</gene>
<proteinExistence type="predicted"/>
<dbReference type="InterPro" id="IPR054357">
    <property type="entry name" value="MFE-2_N"/>
</dbReference>
<dbReference type="EMBL" id="UFQC01000004">
    <property type="protein sequence ID" value="SSW64242.1"/>
    <property type="molecule type" value="Genomic_DNA"/>
</dbReference>
<reference evidence="3 4" key="1">
    <citation type="submission" date="2018-07" db="EMBL/GenBank/DDBJ databases">
        <authorList>
            <person name="Peeters C."/>
        </authorList>
    </citation>
    <scope>NUCLEOTIDE SEQUENCE [LARGE SCALE GENOMIC DNA]</scope>
    <source>
        <strain evidence="3 4">LMG 30378</strain>
    </source>
</reference>
<dbReference type="AlphaFoldDB" id="A0A446C8J2"/>
<feature type="domain" description="MaoC-like" evidence="1">
    <location>
        <begin position="163"/>
        <end position="273"/>
    </location>
</feature>
<dbReference type="InterPro" id="IPR029069">
    <property type="entry name" value="HotDog_dom_sf"/>
</dbReference>
<dbReference type="InterPro" id="IPR002539">
    <property type="entry name" value="MaoC-like_dom"/>
</dbReference>
<dbReference type="CDD" id="cd03448">
    <property type="entry name" value="HDE_HSD"/>
    <property type="match status" value="1"/>
</dbReference>
<dbReference type="EC" id="4.2.1.119" evidence="3"/>
<accession>A0A446C8J2</accession>
<dbReference type="PANTHER" id="PTHR13078">
    <property type="entry name" value="PEROXISOMAL MULTIFUNCTIONAL ENZYME TYPE 2-RELATED"/>
    <property type="match status" value="1"/>
</dbReference>
<evidence type="ECO:0000259" key="2">
    <source>
        <dbReference type="Pfam" id="PF22622"/>
    </source>
</evidence>
<dbReference type="GO" id="GO:0018812">
    <property type="term" value="F:3-hydroxyacyl-CoA dehydratase activity"/>
    <property type="evidence" value="ECO:0007669"/>
    <property type="project" value="UniProtKB-EC"/>
</dbReference>
<organism evidence="3 4">
    <name type="scientific">Achromobacter veterisilvae</name>
    <dbReference type="NCBI Taxonomy" id="2069367"/>
    <lineage>
        <taxon>Bacteria</taxon>
        <taxon>Pseudomonadati</taxon>
        <taxon>Pseudomonadota</taxon>
        <taxon>Betaproteobacteria</taxon>
        <taxon>Burkholderiales</taxon>
        <taxon>Alcaligenaceae</taxon>
        <taxon>Achromobacter</taxon>
    </lineage>
</organism>
<dbReference type="OrthoDB" id="5522043at2"/>
<keyword evidence="3" id="KW-0456">Lyase</keyword>
<name>A0A446C8J2_9BURK</name>